<dbReference type="OrthoDB" id="9804207at2"/>
<keyword evidence="5" id="KW-0521">NADP</keyword>
<keyword evidence="3" id="KW-0285">Flavoprotein</keyword>
<organism evidence="9 10">
    <name type="scientific">Neolewinella agarilytica</name>
    <dbReference type="NCBI Taxonomy" id="478744"/>
    <lineage>
        <taxon>Bacteria</taxon>
        <taxon>Pseudomonadati</taxon>
        <taxon>Bacteroidota</taxon>
        <taxon>Saprospiria</taxon>
        <taxon>Saprospirales</taxon>
        <taxon>Lewinellaceae</taxon>
        <taxon>Neolewinella</taxon>
    </lineage>
</organism>
<evidence type="ECO:0000313" key="9">
    <source>
        <dbReference type="EMBL" id="SEP63487.1"/>
    </source>
</evidence>
<evidence type="ECO:0000256" key="2">
    <source>
        <dbReference type="ARBA" id="ARBA00007118"/>
    </source>
</evidence>
<dbReference type="RefSeq" id="WP_090165036.1">
    <property type="nucleotide sequence ID" value="NZ_FOFB01000001.1"/>
</dbReference>
<evidence type="ECO:0000256" key="6">
    <source>
        <dbReference type="ARBA" id="ARBA00023002"/>
    </source>
</evidence>
<dbReference type="AlphaFoldDB" id="A0A1H8ZGX2"/>
<keyword evidence="4" id="KW-0288">FMN</keyword>
<keyword evidence="7" id="KW-0520">NAD</keyword>
<keyword evidence="6" id="KW-0560">Oxidoreductase</keyword>
<dbReference type="EMBL" id="FOFB01000001">
    <property type="protein sequence ID" value="SEP63487.1"/>
    <property type="molecule type" value="Genomic_DNA"/>
</dbReference>
<evidence type="ECO:0000256" key="5">
    <source>
        <dbReference type="ARBA" id="ARBA00022857"/>
    </source>
</evidence>
<dbReference type="InterPro" id="IPR052530">
    <property type="entry name" value="NAD(P)H_nitroreductase"/>
</dbReference>
<dbReference type="CDD" id="cd02135">
    <property type="entry name" value="YdjA-like"/>
    <property type="match status" value="1"/>
</dbReference>
<feature type="domain" description="Nitroreductase" evidence="8">
    <location>
        <begin position="5"/>
        <end position="165"/>
    </location>
</feature>
<comment type="cofactor">
    <cofactor evidence="1">
        <name>FMN</name>
        <dbReference type="ChEBI" id="CHEBI:58210"/>
    </cofactor>
</comment>
<sequence length="186" mass="21356">MLSHIKNRRSVYTQFFTDKPVDKAIISALLDAANHAPNHKKTEPWRFRVYTGDGKKQLHQEVVSVFETLRGPDTWSEKLEKKFSGFFTKAPVVIAIFLHRDPAESLPEWEEVAAVGCAVENLWTSLDSYNLGGYWSSPTFLCDSYGQWPSAADNEKCLGLFYLGYHEAPELPRQRGDWEEKVTWIE</sequence>
<dbReference type="Gene3D" id="3.40.109.10">
    <property type="entry name" value="NADH Oxidase"/>
    <property type="match status" value="1"/>
</dbReference>
<name>A0A1H8ZGX2_9BACT</name>
<dbReference type="InParanoid" id="A0A1H8ZGX2"/>
<dbReference type="PANTHER" id="PTHR43821:SF1">
    <property type="entry name" value="NAD(P)H NITROREDUCTASE YDJA-RELATED"/>
    <property type="match status" value="1"/>
</dbReference>
<evidence type="ECO:0000256" key="1">
    <source>
        <dbReference type="ARBA" id="ARBA00001917"/>
    </source>
</evidence>
<evidence type="ECO:0000256" key="4">
    <source>
        <dbReference type="ARBA" id="ARBA00022643"/>
    </source>
</evidence>
<dbReference type="FunCoup" id="A0A1H8ZGX2">
    <property type="interactions" value="44"/>
</dbReference>
<dbReference type="Pfam" id="PF00881">
    <property type="entry name" value="Nitroreductase"/>
    <property type="match status" value="1"/>
</dbReference>
<proteinExistence type="inferred from homology"/>
<evidence type="ECO:0000313" key="10">
    <source>
        <dbReference type="Proteomes" id="UP000199021"/>
    </source>
</evidence>
<dbReference type="InterPro" id="IPR026021">
    <property type="entry name" value="YdjA-like"/>
</dbReference>
<dbReference type="InterPro" id="IPR000415">
    <property type="entry name" value="Nitroreductase-like"/>
</dbReference>
<keyword evidence="10" id="KW-1185">Reference proteome</keyword>
<gene>
    <name evidence="9" type="ORF">SAMN05444359_101315</name>
</gene>
<comment type="similarity">
    <text evidence="2">Belongs to the nitroreductase family.</text>
</comment>
<evidence type="ECO:0000259" key="8">
    <source>
        <dbReference type="Pfam" id="PF00881"/>
    </source>
</evidence>
<dbReference type="STRING" id="478744.SAMN05444359_101315"/>
<dbReference type="PANTHER" id="PTHR43821">
    <property type="entry name" value="NAD(P)H NITROREDUCTASE YDJA-RELATED"/>
    <property type="match status" value="1"/>
</dbReference>
<accession>A0A1H8ZGX2</accession>
<reference evidence="10" key="1">
    <citation type="submission" date="2016-10" db="EMBL/GenBank/DDBJ databases">
        <authorList>
            <person name="Varghese N."/>
            <person name="Submissions S."/>
        </authorList>
    </citation>
    <scope>NUCLEOTIDE SEQUENCE [LARGE SCALE GENOMIC DNA]</scope>
    <source>
        <strain evidence="10">DSM 24740</strain>
    </source>
</reference>
<evidence type="ECO:0000256" key="3">
    <source>
        <dbReference type="ARBA" id="ARBA00022630"/>
    </source>
</evidence>
<dbReference type="GO" id="GO:0016491">
    <property type="term" value="F:oxidoreductase activity"/>
    <property type="evidence" value="ECO:0007669"/>
    <property type="project" value="UniProtKB-KW"/>
</dbReference>
<protein>
    <submittedName>
        <fullName evidence="9">Nitroreductase</fullName>
    </submittedName>
</protein>
<dbReference type="Proteomes" id="UP000199021">
    <property type="component" value="Unassembled WGS sequence"/>
</dbReference>
<evidence type="ECO:0000256" key="7">
    <source>
        <dbReference type="ARBA" id="ARBA00023027"/>
    </source>
</evidence>
<dbReference type="InterPro" id="IPR029479">
    <property type="entry name" value="Nitroreductase"/>
</dbReference>
<dbReference type="SUPFAM" id="SSF55469">
    <property type="entry name" value="FMN-dependent nitroreductase-like"/>
    <property type="match status" value="1"/>
</dbReference>